<evidence type="ECO:0000313" key="4">
    <source>
        <dbReference type="Proteomes" id="UP001597163"/>
    </source>
</evidence>
<dbReference type="Gene3D" id="2.130.10.10">
    <property type="entry name" value="YVTN repeat-like/Quinoprotein amine dehydrogenase"/>
    <property type="match status" value="3"/>
</dbReference>
<keyword evidence="4" id="KW-1185">Reference proteome</keyword>
<keyword evidence="1" id="KW-0732">Signal</keyword>
<proteinExistence type="predicted"/>
<reference evidence="4" key="1">
    <citation type="journal article" date="2019" name="Int. J. Syst. Evol. Microbiol.">
        <title>The Global Catalogue of Microorganisms (GCM) 10K type strain sequencing project: providing services to taxonomists for standard genome sequencing and annotation.</title>
        <authorList>
            <consortium name="The Broad Institute Genomics Platform"/>
            <consortium name="The Broad Institute Genome Sequencing Center for Infectious Disease"/>
            <person name="Wu L."/>
            <person name="Ma J."/>
        </authorList>
    </citation>
    <scope>NUCLEOTIDE SEQUENCE [LARGE SCALE GENOMIC DNA]</scope>
    <source>
        <strain evidence="4">CCUG 63246</strain>
    </source>
</reference>
<protein>
    <submittedName>
        <fullName evidence="3">Discoidin domain-containing protein</fullName>
    </submittedName>
</protein>
<evidence type="ECO:0000259" key="2">
    <source>
        <dbReference type="PROSITE" id="PS50022"/>
    </source>
</evidence>
<dbReference type="InterPro" id="IPR003367">
    <property type="entry name" value="Thrombospondin_3-like_rpt"/>
</dbReference>
<gene>
    <name evidence="3" type="ORF">ACFQ2E_10830</name>
</gene>
<dbReference type="SUPFAM" id="SSF110296">
    <property type="entry name" value="Oligoxyloglucan reducing end-specific cellobiohydrolase"/>
    <property type="match status" value="2"/>
</dbReference>
<dbReference type="SUPFAM" id="SSF49785">
    <property type="entry name" value="Galactose-binding domain-like"/>
    <property type="match status" value="1"/>
</dbReference>
<dbReference type="Pfam" id="PF00754">
    <property type="entry name" value="F5_F8_type_C"/>
    <property type="match status" value="1"/>
</dbReference>
<dbReference type="PANTHER" id="PTHR43739">
    <property type="entry name" value="XYLOGLUCANASE (EUROFUNG)"/>
    <property type="match status" value="1"/>
</dbReference>
<dbReference type="SUPFAM" id="SSF103647">
    <property type="entry name" value="TSP type-3 repeat"/>
    <property type="match status" value="1"/>
</dbReference>
<dbReference type="CDD" id="cd15482">
    <property type="entry name" value="Sialidase_non-viral"/>
    <property type="match status" value="1"/>
</dbReference>
<dbReference type="Gene3D" id="4.10.1080.10">
    <property type="entry name" value="TSP type-3 repeat"/>
    <property type="match status" value="1"/>
</dbReference>
<accession>A0ABW3RD71</accession>
<dbReference type="PANTHER" id="PTHR43739:SF5">
    <property type="entry name" value="EXO-ALPHA-SIALIDASE"/>
    <property type="match status" value="1"/>
</dbReference>
<dbReference type="RefSeq" id="WP_311939828.1">
    <property type="nucleotide sequence ID" value="NZ_JAVSCK010000003.1"/>
</dbReference>
<dbReference type="InterPro" id="IPR026444">
    <property type="entry name" value="Secre_tail"/>
</dbReference>
<evidence type="ECO:0000313" key="3">
    <source>
        <dbReference type="EMBL" id="MFD1162914.1"/>
    </source>
</evidence>
<dbReference type="Gene3D" id="2.60.120.260">
    <property type="entry name" value="Galactose-binding domain-like"/>
    <property type="match status" value="1"/>
</dbReference>
<feature type="domain" description="F5/8 type C" evidence="2">
    <location>
        <begin position="898"/>
        <end position="1045"/>
    </location>
</feature>
<evidence type="ECO:0000256" key="1">
    <source>
        <dbReference type="ARBA" id="ARBA00022729"/>
    </source>
</evidence>
<dbReference type="SMART" id="SM00231">
    <property type="entry name" value="FA58C"/>
    <property type="match status" value="1"/>
</dbReference>
<dbReference type="InterPro" id="IPR028974">
    <property type="entry name" value="TSP_type-3_rpt"/>
</dbReference>
<dbReference type="PROSITE" id="PS50022">
    <property type="entry name" value="FA58C_3"/>
    <property type="match status" value="1"/>
</dbReference>
<dbReference type="EMBL" id="JBHTLJ010000003">
    <property type="protein sequence ID" value="MFD1162914.1"/>
    <property type="molecule type" value="Genomic_DNA"/>
</dbReference>
<dbReference type="Proteomes" id="UP001597163">
    <property type="component" value="Unassembled WGS sequence"/>
</dbReference>
<dbReference type="InterPro" id="IPR015943">
    <property type="entry name" value="WD40/YVTN_repeat-like_dom_sf"/>
</dbReference>
<dbReference type="Pfam" id="PF18962">
    <property type="entry name" value="Por_Secre_tail"/>
    <property type="match status" value="1"/>
</dbReference>
<dbReference type="InterPro" id="IPR000421">
    <property type="entry name" value="FA58C"/>
</dbReference>
<dbReference type="NCBIfam" id="TIGR04183">
    <property type="entry name" value="Por_Secre_tail"/>
    <property type="match status" value="1"/>
</dbReference>
<dbReference type="InterPro" id="IPR008979">
    <property type="entry name" value="Galactose-bd-like_sf"/>
</dbReference>
<comment type="caution">
    <text evidence="3">The sequence shown here is derived from an EMBL/GenBank/DDBJ whole genome shotgun (WGS) entry which is preliminary data.</text>
</comment>
<dbReference type="InterPro" id="IPR052025">
    <property type="entry name" value="Xyloglucanase_GH74"/>
</dbReference>
<sequence>MKNLFQILTTLGLFVFMHYSVYAQIKVTPYDELPGVNSINKPSYSESFPDWAKMLYQYPANFNEIEEGYQEHFKKYGKQKSAIIRYYKIWRRVVGNYADEKGFIHHLESKNYWSKLSKLNKQNKKLVDPSNSNWTFLGPKNTFWLNEDNSPTAKPVAPWQVNVYAFDVFSENHNILYAGTETGYMNKSVDGGLNWTLLTPNYVFSGGIGAVTIHPTNANVVYVSAGNQLHKTFDGGNTWAPLLQNSLQFFSNHIIIDPNNANKLFVSTNKGIYLSTDAGNTWTQKTTRETYDIEFKPDNSNTIYAIAKASNGNFEILQSIDGGTSFSVVSGFPAISDSSGALIAVTKANPNVLLTNMLSLNNTPQIYRGTTNGGNWTWAKVIDCNTDAFPYNNGQGYYDLVLEISPTNENQFMVGTTTLFKTNNGGNSFDAIGGYFGRFSIHPDIQDMKWFDDGSVWLATDGGTSFSTDAFETDFQPRINGLVGSDMWGFDQGWNEDIVVGGRYHNGNTAMADFYNNKALRMGGAESATGWVIQGKSRHVAFNDLGGGWILPSTAESVYEGKFSFSKYPNMLEYGGSRGNLIHHPNYFEMLFLGEGNSFWKSTDMGESFEALHTFSGEVMDVQMSVSNPNVIYADVKGYGLYKSEDQGVTWDFKPSLSNNANGGDKMKGRTNIAISLYDENTVYACYSNGTWTADKGQVFKSTDGGETWSNWSGTVNSHTKNLVIQPSNTGEDLIYLFTTSKNGEKSQCYYRKESMADWEPFGNNYPENFAVNTAIPFYRDAKLRLAGGGGVWETPLQEQDFIPIINPWVENISNKCMDDVLHFDDHSILNHAGASWKWEITPAPVYISDANIRNPEVILGNPGSYTVKLTVTQNGVDYVKEIPNMVTTTTCPSITDCNNPAELPKNEWSLIYADSEEVNYPGLATMAFDGDASTIWHTRWSTGSDPYPHEIQIDLGNSYNISEFIYTPRVDGQNGRIKDYELYFSYDKTNWGTAAHTGTFENTNAKQTITFNTPLKGRYMRLVALSEVNGAAWASAAELTVVGCLSDNCPGVDNPDQADFDGDGIGDACDDDDDNDGVLDVDDECPETPLNENVNDKGCSLFELPASNFIIQTIGETCRNSDNGKIVVTATENHNYIITLTGNGNTETFDFTDTIELNNLQSGTYKVCITVTDIPETEFKRCYDIVITEPSDLAVLSRVSADKKSVSLNLANGTNYTINLNGTITNTTESLITLKLAHGMNTLRIGTDKECQGIYEKSILVSENVIAYPNPFTDYLQINIGDNTSKMVSVKVYSTTGKLIHSRYLPVRYNTVVIDGRRFKNGTYLVKIETASGLSNVKIVKK</sequence>
<organism evidence="3 4">
    <name type="scientific">Hwangdonia seohaensis</name>
    <dbReference type="NCBI Taxonomy" id="1240727"/>
    <lineage>
        <taxon>Bacteria</taxon>
        <taxon>Pseudomonadati</taxon>
        <taxon>Bacteroidota</taxon>
        <taxon>Flavobacteriia</taxon>
        <taxon>Flavobacteriales</taxon>
        <taxon>Flavobacteriaceae</taxon>
        <taxon>Hwangdonia</taxon>
    </lineage>
</organism>
<dbReference type="Pfam" id="PF02412">
    <property type="entry name" value="TSP_3"/>
    <property type="match status" value="1"/>
</dbReference>
<name>A0ABW3RD71_9FLAO</name>